<evidence type="ECO:0000313" key="2">
    <source>
        <dbReference type="Proteomes" id="UP000821865"/>
    </source>
</evidence>
<name>A0ACB8D2I7_DERSI</name>
<organism evidence="1 2">
    <name type="scientific">Dermacentor silvarum</name>
    <name type="common">Tick</name>
    <dbReference type="NCBI Taxonomy" id="543639"/>
    <lineage>
        <taxon>Eukaryota</taxon>
        <taxon>Metazoa</taxon>
        <taxon>Ecdysozoa</taxon>
        <taxon>Arthropoda</taxon>
        <taxon>Chelicerata</taxon>
        <taxon>Arachnida</taxon>
        <taxon>Acari</taxon>
        <taxon>Parasitiformes</taxon>
        <taxon>Ixodida</taxon>
        <taxon>Ixodoidea</taxon>
        <taxon>Ixodidae</taxon>
        <taxon>Rhipicephalinae</taxon>
        <taxon>Dermacentor</taxon>
    </lineage>
</organism>
<keyword evidence="2" id="KW-1185">Reference proteome</keyword>
<evidence type="ECO:0000313" key="1">
    <source>
        <dbReference type="EMBL" id="KAH7958484.1"/>
    </source>
</evidence>
<dbReference type="Proteomes" id="UP000821865">
    <property type="component" value="Chromosome 3"/>
</dbReference>
<dbReference type="EMBL" id="CM023472">
    <property type="protein sequence ID" value="KAH7958484.1"/>
    <property type="molecule type" value="Genomic_DNA"/>
</dbReference>
<reference evidence="1" key="1">
    <citation type="submission" date="2020-05" db="EMBL/GenBank/DDBJ databases">
        <title>Large-scale comparative analyses of tick genomes elucidate their genetic diversity and vector capacities.</title>
        <authorList>
            <person name="Jia N."/>
            <person name="Wang J."/>
            <person name="Shi W."/>
            <person name="Du L."/>
            <person name="Sun Y."/>
            <person name="Zhan W."/>
            <person name="Jiang J."/>
            <person name="Wang Q."/>
            <person name="Zhang B."/>
            <person name="Ji P."/>
            <person name="Sakyi L.B."/>
            <person name="Cui X."/>
            <person name="Yuan T."/>
            <person name="Jiang B."/>
            <person name="Yang W."/>
            <person name="Lam T.T.-Y."/>
            <person name="Chang Q."/>
            <person name="Ding S."/>
            <person name="Wang X."/>
            <person name="Zhu J."/>
            <person name="Ruan X."/>
            <person name="Zhao L."/>
            <person name="Wei J."/>
            <person name="Que T."/>
            <person name="Du C."/>
            <person name="Cheng J."/>
            <person name="Dai P."/>
            <person name="Han X."/>
            <person name="Huang E."/>
            <person name="Gao Y."/>
            <person name="Liu J."/>
            <person name="Shao H."/>
            <person name="Ye R."/>
            <person name="Li L."/>
            <person name="Wei W."/>
            <person name="Wang X."/>
            <person name="Wang C."/>
            <person name="Yang T."/>
            <person name="Huo Q."/>
            <person name="Li W."/>
            <person name="Guo W."/>
            <person name="Chen H."/>
            <person name="Zhou L."/>
            <person name="Ni X."/>
            <person name="Tian J."/>
            <person name="Zhou Y."/>
            <person name="Sheng Y."/>
            <person name="Liu T."/>
            <person name="Pan Y."/>
            <person name="Xia L."/>
            <person name="Li J."/>
            <person name="Zhao F."/>
            <person name="Cao W."/>
        </authorList>
    </citation>
    <scope>NUCLEOTIDE SEQUENCE</scope>
    <source>
        <strain evidence="1">Dsil-2018</strain>
    </source>
</reference>
<gene>
    <name evidence="1" type="ORF">HPB49_001989</name>
</gene>
<proteinExistence type="predicted"/>
<sequence length="397" mass="43533">MPSICTQFLLHIVGPSSRSSSTSSLNSLASDSRSAVAAANALLLGNAGDILAKSPFKVPEKVRLAPRPSPQQASQRSDTAGDSNAEVPTRTEPDKAHPVSILAHKLEPIRRNSCSDLSFEKKDPLASLVKGGGSKRNALLKWCQNKTMGYKGIDITNFSSSWNDGLAFCALLHTYLGDKVPYDQLDSKDKEPCQDVHLACAKSDGRDQLWPLSLVVAEKGKDGRHQQVSDEAKTEKRRRRGSSLSARLAALPLQTAHTTFLRKNPSTAGTRRAPRFLQERKPRALHCFIGLRRYFFEPGKGFPELSEKLRGGRTFFPSVFLFSFGNFARPLARNDDTRTMLLADPNHVPCERSFDAKQGAHSRRLLCGAAASSAGIVEQAISTNRKEQEIQRIKGGN</sequence>
<comment type="caution">
    <text evidence="1">The sequence shown here is derived from an EMBL/GenBank/DDBJ whole genome shotgun (WGS) entry which is preliminary data.</text>
</comment>
<protein>
    <submittedName>
        <fullName evidence="1">Uncharacterized protein</fullName>
    </submittedName>
</protein>
<accession>A0ACB8D2I7</accession>